<name>A0A7Z8KNM8_9EURY</name>
<comment type="caution">
    <text evidence="2">The sequence shown here is derived from an EMBL/GenBank/DDBJ whole genome shotgun (WGS) entry which is preliminary data.</text>
</comment>
<protein>
    <submittedName>
        <fullName evidence="2">Uncharacterized protein</fullName>
    </submittedName>
</protein>
<feature type="transmembrane region" description="Helical" evidence="1">
    <location>
        <begin position="18"/>
        <end position="40"/>
    </location>
</feature>
<keyword evidence="1" id="KW-1133">Transmembrane helix</keyword>
<reference evidence="2 3" key="1">
    <citation type="submission" date="2019-06" db="EMBL/GenBank/DDBJ databases">
        <title>Draft genome sequence of Methanolobus vulcani B1d.</title>
        <authorList>
            <person name="Creighbaum A.J."/>
            <person name="Ticak T."/>
            <person name="Hariraju D."/>
            <person name="Arivett B.A."/>
            <person name="Ferguson D.J.Jr."/>
        </authorList>
    </citation>
    <scope>NUCLEOTIDE SEQUENCE [LARGE SCALE GENOMIC DNA]</scope>
    <source>
        <strain evidence="2 3">B1d</strain>
    </source>
</reference>
<dbReference type="RefSeq" id="WP_154809579.1">
    <property type="nucleotide sequence ID" value="NZ_VIAQ01000014.1"/>
</dbReference>
<dbReference type="Proteomes" id="UP000319335">
    <property type="component" value="Unassembled WGS sequence"/>
</dbReference>
<accession>A0A7Z8KNM8</accession>
<keyword evidence="1" id="KW-0472">Membrane</keyword>
<evidence type="ECO:0000313" key="2">
    <source>
        <dbReference type="EMBL" id="TQD25673.1"/>
    </source>
</evidence>
<dbReference type="OrthoDB" id="124687at2157"/>
<dbReference type="AlphaFoldDB" id="A0A7Z8KNM8"/>
<evidence type="ECO:0000313" key="3">
    <source>
        <dbReference type="Proteomes" id="UP000319335"/>
    </source>
</evidence>
<keyword evidence="1" id="KW-0812">Transmembrane</keyword>
<organism evidence="2 3">
    <name type="scientific">Methanolobus vulcani</name>
    <dbReference type="NCBI Taxonomy" id="38026"/>
    <lineage>
        <taxon>Archaea</taxon>
        <taxon>Methanobacteriati</taxon>
        <taxon>Methanobacteriota</taxon>
        <taxon>Stenosarchaea group</taxon>
        <taxon>Methanomicrobia</taxon>
        <taxon>Methanosarcinales</taxon>
        <taxon>Methanosarcinaceae</taxon>
        <taxon>Methanolobus</taxon>
    </lineage>
</organism>
<proteinExistence type="predicted"/>
<gene>
    <name evidence="2" type="ORF">FKV42_07175</name>
</gene>
<evidence type="ECO:0000256" key="1">
    <source>
        <dbReference type="SAM" id="Phobius"/>
    </source>
</evidence>
<sequence>MAGNDVKAFFNDDSGVTVIFGTLLLILITIIAASSVAYMISTTEKQAMDLESHQQAVENENLKIVSIDPVGDGSNWESIDLKILNLNTQDSYISAIRINDGYFLYYRAYEDDSSDEFDTYNGYPAVYNANHRLKVPATKSKTVHLNFSDIDVQGTEIIDTSAWSNNSTDFKYSLKKHPWDAYGEYEYDFNLTYVNGTNCIETGNITMDDEKRQITFLGNNSGGNLTNTSNYNISYSLNFVSYPGNSPSERDPVRVELITSYINVFREVFTPPMPVAAVQFKVEYLQDGNGTQSPSSYLILDASDSTDIDGFITSYKWAIWKDSANGTTTLYDYDLQGMVVRPIGIDPYNDHNVTIDLLLTDDDGMTSRLSQVSGNLTIL</sequence>
<dbReference type="EMBL" id="VIAQ01000014">
    <property type="protein sequence ID" value="TQD25673.1"/>
    <property type="molecule type" value="Genomic_DNA"/>
</dbReference>
<keyword evidence="3" id="KW-1185">Reference proteome</keyword>